<evidence type="ECO:0000313" key="5">
    <source>
        <dbReference type="Proteomes" id="UP000488299"/>
    </source>
</evidence>
<dbReference type="GO" id="GO:0009103">
    <property type="term" value="P:lipopolysaccharide biosynthetic process"/>
    <property type="evidence" value="ECO:0007669"/>
    <property type="project" value="TreeGrafter"/>
</dbReference>
<dbReference type="Pfam" id="PF00534">
    <property type="entry name" value="Glycos_transf_1"/>
    <property type="match status" value="1"/>
</dbReference>
<dbReference type="CDD" id="cd03809">
    <property type="entry name" value="GT4_MtfB-like"/>
    <property type="match status" value="1"/>
</dbReference>
<comment type="caution">
    <text evidence="4">The sequence shown here is derived from an EMBL/GenBank/DDBJ whole genome shotgun (WGS) entry which is preliminary data.</text>
</comment>
<evidence type="ECO:0000313" key="4">
    <source>
        <dbReference type="EMBL" id="KAB7729404.1"/>
    </source>
</evidence>
<dbReference type="Pfam" id="PF13439">
    <property type="entry name" value="Glyco_transf_4"/>
    <property type="match status" value="1"/>
</dbReference>
<dbReference type="Gene3D" id="3.40.50.2000">
    <property type="entry name" value="Glycogen Phosphorylase B"/>
    <property type="match status" value="2"/>
</dbReference>
<name>A0A7J5TXN0_9BACT</name>
<dbReference type="PANTHER" id="PTHR46401">
    <property type="entry name" value="GLYCOSYLTRANSFERASE WBBK-RELATED"/>
    <property type="match status" value="1"/>
</dbReference>
<feature type="domain" description="Glycosyl transferase family 1" evidence="2">
    <location>
        <begin position="177"/>
        <end position="333"/>
    </location>
</feature>
<dbReference type="PANTHER" id="PTHR46401:SF2">
    <property type="entry name" value="GLYCOSYLTRANSFERASE WBBK-RELATED"/>
    <property type="match status" value="1"/>
</dbReference>
<reference evidence="4 5" key="1">
    <citation type="submission" date="2019-10" db="EMBL/GenBank/DDBJ databases">
        <title>Rudanella paleaurantiibacter sp. nov., isolated from sludge.</title>
        <authorList>
            <person name="Xu S.Q."/>
        </authorList>
    </citation>
    <scope>NUCLEOTIDE SEQUENCE [LARGE SCALE GENOMIC DNA]</scope>
    <source>
        <strain evidence="4 5">HX-22-17</strain>
    </source>
</reference>
<evidence type="ECO:0000259" key="2">
    <source>
        <dbReference type="Pfam" id="PF00534"/>
    </source>
</evidence>
<feature type="domain" description="Glycosyltransferase subfamily 4-like N-terminal" evidence="3">
    <location>
        <begin position="4"/>
        <end position="156"/>
    </location>
</feature>
<sequence length="363" mass="40164">MDIVAVETIRALAEYPQHEFLVFARPDTDRTGLPTAPNIQIIELPGGAYPLWEQFTLPKAVKTYQPDLLHCTANTAPLRVSAPLVITLHDIIFLEKAIVGGNWYQRLGNGYRRWNVPAVVKKADCIVTVSDYERQRIIEHLRLPAERVVTVHNAVSRQFRVITDADTLAQVRERFRLPTEFIFFLGNTDPKKNVVGVLKALLILKNKGLLTLPLVMANVSAEYVNGLLDQIGGRALTNDILLCGYIPNTLLPVVYNAASVFLCPSLRESFGLPILESMACGTPVLTASTSAMPEVAGDAALLANPASTDEMTHQLHRLLDSAELRAQLRERGLERANAFSWQHTACQLMAVYQQHVGEPTPSV</sequence>
<accession>A0A7J5TXN0</accession>
<protein>
    <submittedName>
        <fullName evidence="4">Glycosyltransferase</fullName>
    </submittedName>
</protein>
<dbReference type="EMBL" id="WELI01000006">
    <property type="protein sequence ID" value="KAB7729404.1"/>
    <property type="molecule type" value="Genomic_DNA"/>
</dbReference>
<gene>
    <name evidence="4" type="ORF">F5984_16090</name>
</gene>
<dbReference type="AlphaFoldDB" id="A0A7J5TXN0"/>
<evidence type="ECO:0000259" key="3">
    <source>
        <dbReference type="Pfam" id="PF13439"/>
    </source>
</evidence>
<proteinExistence type="predicted"/>
<dbReference type="InterPro" id="IPR028098">
    <property type="entry name" value="Glyco_trans_4-like_N"/>
</dbReference>
<dbReference type="GO" id="GO:0016757">
    <property type="term" value="F:glycosyltransferase activity"/>
    <property type="evidence" value="ECO:0007669"/>
    <property type="project" value="InterPro"/>
</dbReference>
<keyword evidence="5" id="KW-1185">Reference proteome</keyword>
<dbReference type="SUPFAM" id="SSF53756">
    <property type="entry name" value="UDP-Glycosyltransferase/glycogen phosphorylase"/>
    <property type="match status" value="1"/>
</dbReference>
<dbReference type="Proteomes" id="UP000488299">
    <property type="component" value="Unassembled WGS sequence"/>
</dbReference>
<organism evidence="4 5">
    <name type="scientific">Rudanella paleaurantiibacter</name>
    <dbReference type="NCBI Taxonomy" id="2614655"/>
    <lineage>
        <taxon>Bacteria</taxon>
        <taxon>Pseudomonadati</taxon>
        <taxon>Bacteroidota</taxon>
        <taxon>Cytophagia</taxon>
        <taxon>Cytophagales</taxon>
        <taxon>Cytophagaceae</taxon>
        <taxon>Rudanella</taxon>
    </lineage>
</organism>
<dbReference type="InterPro" id="IPR001296">
    <property type="entry name" value="Glyco_trans_1"/>
</dbReference>
<evidence type="ECO:0000256" key="1">
    <source>
        <dbReference type="ARBA" id="ARBA00022679"/>
    </source>
</evidence>
<keyword evidence="1 4" id="KW-0808">Transferase</keyword>